<dbReference type="AlphaFoldDB" id="S8DQL0"/>
<dbReference type="OrthoDB" id="6910977at2759"/>
<evidence type="ECO:0000259" key="2">
    <source>
        <dbReference type="PROSITE" id="PS50157"/>
    </source>
</evidence>
<dbReference type="Gene3D" id="3.30.160.60">
    <property type="entry name" value="Classic Zinc Finger"/>
    <property type="match status" value="1"/>
</dbReference>
<evidence type="ECO:0000313" key="3">
    <source>
        <dbReference type="EMBL" id="EPS95586.1"/>
    </source>
</evidence>
<name>S8DQL0_FOMSC</name>
<dbReference type="HOGENOM" id="CLU_1331970_0_0_1"/>
<protein>
    <recommendedName>
        <fullName evidence="2">C2H2-type domain-containing protein</fullName>
    </recommendedName>
</protein>
<keyword evidence="1" id="KW-0863">Zinc-finger</keyword>
<dbReference type="InterPro" id="IPR013087">
    <property type="entry name" value="Znf_C2H2_type"/>
</dbReference>
<accession>S8DQL0</accession>
<reference evidence="3 4" key="1">
    <citation type="journal article" date="2012" name="Science">
        <title>The Paleozoic origin of enzymatic lignin decomposition reconstructed from 31 fungal genomes.</title>
        <authorList>
            <person name="Floudas D."/>
            <person name="Binder M."/>
            <person name="Riley R."/>
            <person name="Barry K."/>
            <person name="Blanchette R.A."/>
            <person name="Henrissat B."/>
            <person name="Martinez A.T."/>
            <person name="Otillar R."/>
            <person name="Spatafora J.W."/>
            <person name="Yadav J.S."/>
            <person name="Aerts A."/>
            <person name="Benoit I."/>
            <person name="Boyd A."/>
            <person name="Carlson A."/>
            <person name="Copeland A."/>
            <person name="Coutinho P.M."/>
            <person name="de Vries R.P."/>
            <person name="Ferreira P."/>
            <person name="Findley K."/>
            <person name="Foster B."/>
            <person name="Gaskell J."/>
            <person name="Glotzer D."/>
            <person name="Gorecki P."/>
            <person name="Heitman J."/>
            <person name="Hesse C."/>
            <person name="Hori C."/>
            <person name="Igarashi K."/>
            <person name="Jurgens J.A."/>
            <person name="Kallen N."/>
            <person name="Kersten P."/>
            <person name="Kohler A."/>
            <person name="Kuees U."/>
            <person name="Kumar T.K.A."/>
            <person name="Kuo A."/>
            <person name="LaButti K."/>
            <person name="Larrondo L.F."/>
            <person name="Lindquist E."/>
            <person name="Ling A."/>
            <person name="Lombard V."/>
            <person name="Lucas S."/>
            <person name="Lundell T."/>
            <person name="Martin R."/>
            <person name="McLaughlin D.J."/>
            <person name="Morgenstern I."/>
            <person name="Morin E."/>
            <person name="Murat C."/>
            <person name="Nagy L.G."/>
            <person name="Nolan M."/>
            <person name="Ohm R.A."/>
            <person name="Patyshakuliyeva A."/>
            <person name="Rokas A."/>
            <person name="Ruiz-Duenas F.J."/>
            <person name="Sabat G."/>
            <person name="Salamov A."/>
            <person name="Samejima M."/>
            <person name="Schmutz J."/>
            <person name="Slot J.C."/>
            <person name="St John F."/>
            <person name="Stenlid J."/>
            <person name="Sun H."/>
            <person name="Sun S."/>
            <person name="Syed K."/>
            <person name="Tsang A."/>
            <person name="Wiebenga A."/>
            <person name="Young D."/>
            <person name="Pisabarro A."/>
            <person name="Eastwood D.C."/>
            <person name="Martin F."/>
            <person name="Cullen D."/>
            <person name="Grigoriev I.V."/>
            <person name="Hibbett D.S."/>
        </authorList>
    </citation>
    <scope>NUCLEOTIDE SEQUENCE</scope>
    <source>
        <strain evidence="4">FP-58527</strain>
    </source>
</reference>
<dbReference type="GO" id="GO:0008270">
    <property type="term" value="F:zinc ion binding"/>
    <property type="evidence" value="ECO:0007669"/>
    <property type="project" value="UniProtKB-KW"/>
</dbReference>
<dbReference type="InParanoid" id="S8DQL0"/>
<feature type="domain" description="C2H2-type" evidence="2">
    <location>
        <begin position="179"/>
        <end position="198"/>
    </location>
</feature>
<proteinExistence type="predicted"/>
<keyword evidence="1" id="KW-0862">Zinc</keyword>
<evidence type="ECO:0000256" key="1">
    <source>
        <dbReference type="PROSITE-ProRule" id="PRU00042"/>
    </source>
</evidence>
<organism evidence="3 4">
    <name type="scientific">Fomitopsis schrenkii</name>
    <name type="common">Brown rot fungus</name>
    <dbReference type="NCBI Taxonomy" id="2126942"/>
    <lineage>
        <taxon>Eukaryota</taxon>
        <taxon>Fungi</taxon>
        <taxon>Dikarya</taxon>
        <taxon>Basidiomycota</taxon>
        <taxon>Agaricomycotina</taxon>
        <taxon>Agaricomycetes</taxon>
        <taxon>Polyporales</taxon>
        <taxon>Fomitopsis</taxon>
    </lineage>
</organism>
<dbReference type="EMBL" id="KE504204">
    <property type="protein sequence ID" value="EPS95586.1"/>
    <property type="molecule type" value="Genomic_DNA"/>
</dbReference>
<keyword evidence="4" id="KW-1185">Reference proteome</keyword>
<evidence type="ECO:0000313" key="4">
    <source>
        <dbReference type="Proteomes" id="UP000015241"/>
    </source>
</evidence>
<dbReference type="Proteomes" id="UP000015241">
    <property type="component" value="Unassembled WGS sequence"/>
</dbReference>
<dbReference type="PROSITE" id="PS50157">
    <property type="entry name" value="ZINC_FINGER_C2H2_2"/>
    <property type="match status" value="1"/>
</dbReference>
<sequence>MVADRVAAAILPPDLAVYGDALLPPSGSPLTITVQRHDVNPIQGAHSGSTQVYDPAMMIAPSSAHAYIPPHPSTSGSPHAHNSAVYQSEGTATAVPCFFGGPSASCSGYIYLETCKKVADVQLHLKEFHAPFAGSATDTNGRVACQWYSNNHNPCTTTLGSPYQLAKHIATVHLKLFKIQCDRCGEDFVRKDSLHRHKVEGRCSRG</sequence>
<gene>
    <name evidence="3" type="ORF">FOMPIDRAFT_1054023</name>
</gene>
<keyword evidence="1" id="KW-0479">Metal-binding</keyword>